<keyword evidence="1" id="KW-1133">Transmembrane helix</keyword>
<keyword evidence="3" id="KW-1185">Reference proteome</keyword>
<gene>
    <name evidence="2" type="ORF">IC234_09215</name>
</gene>
<evidence type="ECO:0000256" key="1">
    <source>
        <dbReference type="SAM" id="Phobius"/>
    </source>
</evidence>
<reference evidence="2 3" key="1">
    <citation type="submission" date="2020-09" db="EMBL/GenBank/DDBJ databases">
        <authorList>
            <person name="Kim M.K."/>
        </authorList>
    </citation>
    <scope>NUCLEOTIDE SEQUENCE [LARGE SCALE GENOMIC DNA]</scope>
    <source>
        <strain evidence="2 3">BT189</strain>
    </source>
</reference>
<feature type="transmembrane region" description="Helical" evidence="1">
    <location>
        <begin position="31"/>
        <end position="50"/>
    </location>
</feature>
<name>A0ABR8JTT2_9BACT</name>
<dbReference type="RefSeq" id="WP_190923731.1">
    <property type="nucleotide sequence ID" value="NZ_JACXAC010000003.1"/>
</dbReference>
<accession>A0ABR8JTT2</accession>
<proteinExistence type="predicted"/>
<evidence type="ECO:0000313" key="2">
    <source>
        <dbReference type="EMBL" id="MBD2722306.1"/>
    </source>
</evidence>
<protein>
    <submittedName>
        <fullName evidence="2">Uncharacterized protein</fullName>
    </submittedName>
</protein>
<comment type="caution">
    <text evidence="2">The sequence shown here is derived from an EMBL/GenBank/DDBJ whole genome shotgun (WGS) entry which is preliminary data.</text>
</comment>
<dbReference type="Proteomes" id="UP000606003">
    <property type="component" value="Unassembled WGS sequence"/>
</dbReference>
<keyword evidence="1" id="KW-0472">Membrane</keyword>
<keyword evidence="1" id="KW-0812">Transmembrane</keyword>
<organism evidence="2 3">
    <name type="scientific">Hymenobacter armeniacus</name>
    <dbReference type="NCBI Taxonomy" id="2771358"/>
    <lineage>
        <taxon>Bacteria</taxon>
        <taxon>Pseudomonadati</taxon>
        <taxon>Bacteroidota</taxon>
        <taxon>Cytophagia</taxon>
        <taxon>Cytophagales</taxon>
        <taxon>Hymenobacteraceae</taxon>
        <taxon>Hymenobacter</taxon>
    </lineage>
</organism>
<sequence length="127" mass="14247">MSGQNSMLRVARLTSPDVQLKLRSSEVPYRFFTLACVASLALSLWAAPYYEPNQPPGLLMGLGLYNAIGVCPLLVFLQFITGFYLSVRNFEKPVDERRVFLGTLLALVVFWANLFFGVAGPFFDSWD</sequence>
<dbReference type="EMBL" id="JACXAC010000003">
    <property type="protein sequence ID" value="MBD2722306.1"/>
    <property type="molecule type" value="Genomic_DNA"/>
</dbReference>
<feature type="transmembrane region" description="Helical" evidence="1">
    <location>
        <begin position="99"/>
        <end position="123"/>
    </location>
</feature>
<evidence type="ECO:0000313" key="3">
    <source>
        <dbReference type="Proteomes" id="UP000606003"/>
    </source>
</evidence>
<feature type="transmembrane region" description="Helical" evidence="1">
    <location>
        <begin position="62"/>
        <end position="87"/>
    </location>
</feature>